<name>A0A815XAY8_ADIRI</name>
<dbReference type="OrthoDB" id="10043465at2759"/>
<keyword evidence="4" id="KW-1185">Reference proteome</keyword>
<dbReference type="PANTHER" id="PTHR38489">
    <property type="entry name" value="HISTONE CHAPERONE DOMAIN-CONTAINING PROTEIN"/>
    <property type="match status" value="1"/>
</dbReference>
<evidence type="ECO:0000256" key="1">
    <source>
        <dbReference type="SAM" id="MobiDB-lite"/>
    </source>
</evidence>
<sequence length="181" mass="20481">MTDEKLSKPNSSAWNFEHLQHEDESANTEDFFSVLKKNISKNVYLDEQTDSTEKSSNDQRSGTVRVDSSDLISRCKQFLPLLTDANRTLFSQMKSGENVRIELDSDEDDNESRRIEMDLMFCPNEESTSQSDDSSDDEPSNTKLLPISQENKSVRIVELSSTNTDQAGADDVKKTDDIVNK</sequence>
<dbReference type="Proteomes" id="UP000663828">
    <property type="component" value="Unassembled WGS sequence"/>
</dbReference>
<dbReference type="AlphaFoldDB" id="A0A815XAY8"/>
<feature type="region of interest" description="Disordered" evidence="1">
    <location>
        <begin position="43"/>
        <end position="69"/>
    </location>
</feature>
<feature type="region of interest" description="Disordered" evidence="1">
    <location>
        <begin position="119"/>
        <end position="181"/>
    </location>
</feature>
<dbReference type="GO" id="GO:0000492">
    <property type="term" value="P:box C/D snoRNP assembly"/>
    <property type="evidence" value="ECO:0007669"/>
    <property type="project" value="InterPro"/>
</dbReference>
<organism evidence="3 4">
    <name type="scientific">Adineta ricciae</name>
    <name type="common">Rotifer</name>
    <dbReference type="NCBI Taxonomy" id="249248"/>
    <lineage>
        <taxon>Eukaryota</taxon>
        <taxon>Metazoa</taxon>
        <taxon>Spiralia</taxon>
        <taxon>Gnathifera</taxon>
        <taxon>Rotifera</taxon>
        <taxon>Eurotatoria</taxon>
        <taxon>Bdelloidea</taxon>
        <taxon>Adinetida</taxon>
        <taxon>Adinetidae</taxon>
        <taxon>Adineta</taxon>
    </lineage>
</organism>
<feature type="region of interest" description="Disordered" evidence="1">
    <location>
        <begin position="1"/>
        <end position="23"/>
    </location>
</feature>
<evidence type="ECO:0000313" key="4">
    <source>
        <dbReference type="Proteomes" id="UP000663828"/>
    </source>
</evidence>
<dbReference type="EMBL" id="CAJNOJ010000001">
    <property type="protein sequence ID" value="CAF0719201.1"/>
    <property type="molecule type" value="Genomic_DNA"/>
</dbReference>
<evidence type="ECO:0000313" key="3">
    <source>
        <dbReference type="EMBL" id="CAF1555297.1"/>
    </source>
</evidence>
<accession>A0A815XAY8</accession>
<dbReference type="InterPro" id="IPR027921">
    <property type="entry name" value="NOPCHAP1"/>
</dbReference>
<dbReference type="EMBL" id="CAJNOR010005286">
    <property type="protein sequence ID" value="CAF1555297.1"/>
    <property type="molecule type" value="Genomic_DNA"/>
</dbReference>
<protein>
    <submittedName>
        <fullName evidence="3">Uncharacterized protein</fullName>
    </submittedName>
</protein>
<evidence type="ECO:0000313" key="2">
    <source>
        <dbReference type="EMBL" id="CAF0719201.1"/>
    </source>
</evidence>
<comment type="caution">
    <text evidence="3">The sequence shown here is derived from an EMBL/GenBank/DDBJ whole genome shotgun (WGS) entry which is preliminary data.</text>
</comment>
<dbReference type="Pfam" id="PF15370">
    <property type="entry name" value="NOPCHAP1"/>
    <property type="match status" value="1"/>
</dbReference>
<gene>
    <name evidence="2" type="ORF">EDS130_LOCUS65</name>
    <name evidence="3" type="ORF">XAT740_LOCUS43206</name>
</gene>
<dbReference type="PANTHER" id="PTHR38489:SF1">
    <property type="entry name" value="HISTONE CHAPERONE DOMAIN-CONTAINING PROTEIN"/>
    <property type="match status" value="1"/>
</dbReference>
<feature type="compositionally biased region" description="Basic and acidic residues" evidence="1">
    <location>
        <begin position="170"/>
        <end position="181"/>
    </location>
</feature>
<dbReference type="Proteomes" id="UP000663852">
    <property type="component" value="Unassembled WGS sequence"/>
</dbReference>
<proteinExistence type="predicted"/>
<reference evidence="3" key="1">
    <citation type="submission" date="2021-02" db="EMBL/GenBank/DDBJ databases">
        <authorList>
            <person name="Nowell W R."/>
        </authorList>
    </citation>
    <scope>NUCLEOTIDE SEQUENCE</scope>
</reference>